<dbReference type="EMBL" id="DQID01000273">
    <property type="protein sequence ID" value="HCT15212.1"/>
    <property type="molecule type" value="Genomic_DNA"/>
</dbReference>
<comment type="caution">
    <text evidence="5">The sequence shown here is derived from an EMBL/GenBank/DDBJ whole genome shotgun (WGS) entry which is preliminary data.</text>
</comment>
<feature type="domain" description="Beta-ketoacyl synthase C-terminal" evidence="4">
    <location>
        <begin position="2"/>
        <end position="38"/>
    </location>
</feature>
<dbReference type="Gene3D" id="3.40.47.10">
    <property type="match status" value="1"/>
</dbReference>
<gene>
    <name evidence="5" type="ORF">DIW82_10630</name>
</gene>
<dbReference type="SUPFAM" id="SSF53901">
    <property type="entry name" value="Thiolase-like"/>
    <property type="match status" value="1"/>
</dbReference>
<sequence>LNPAEVDYVEAHGTGTILGDPIEAGALGRVLGKGRDNASPLL</sequence>
<evidence type="ECO:0000313" key="6">
    <source>
        <dbReference type="Proteomes" id="UP000261739"/>
    </source>
</evidence>
<dbReference type="InterPro" id="IPR016039">
    <property type="entry name" value="Thiolase-like"/>
</dbReference>
<evidence type="ECO:0000256" key="2">
    <source>
        <dbReference type="ARBA" id="ARBA00022553"/>
    </source>
</evidence>
<reference evidence="5 6" key="1">
    <citation type="journal article" date="2018" name="Nat. Biotechnol.">
        <title>A standardized bacterial taxonomy based on genome phylogeny substantially revises the tree of life.</title>
        <authorList>
            <person name="Parks D.H."/>
            <person name="Chuvochina M."/>
            <person name="Waite D.W."/>
            <person name="Rinke C."/>
            <person name="Skarshewski A."/>
            <person name="Chaumeil P.A."/>
            <person name="Hugenholtz P."/>
        </authorList>
    </citation>
    <scope>NUCLEOTIDE SEQUENCE [LARGE SCALE GENOMIC DNA]</scope>
    <source>
        <strain evidence="5">UBA11247</strain>
    </source>
</reference>
<dbReference type="InterPro" id="IPR050091">
    <property type="entry name" value="PKS_NRPS_Biosynth_Enz"/>
</dbReference>
<dbReference type="InterPro" id="IPR014031">
    <property type="entry name" value="Ketoacyl_synth_C"/>
</dbReference>
<protein>
    <recommendedName>
        <fullName evidence="4">Beta-ketoacyl synthase C-terminal domain-containing protein</fullName>
    </recommendedName>
</protein>
<name>A0A3D4T100_9CORY</name>
<organism evidence="5 6">
    <name type="scientific">Corynebacterium nuruki</name>
    <dbReference type="NCBI Taxonomy" id="1032851"/>
    <lineage>
        <taxon>Bacteria</taxon>
        <taxon>Bacillati</taxon>
        <taxon>Actinomycetota</taxon>
        <taxon>Actinomycetes</taxon>
        <taxon>Mycobacteriales</taxon>
        <taxon>Corynebacteriaceae</taxon>
        <taxon>Corynebacterium</taxon>
    </lineage>
</organism>
<feature type="non-terminal residue" evidence="5">
    <location>
        <position position="42"/>
    </location>
</feature>
<dbReference type="GO" id="GO:0004312">
    <property type="term" value="F:fatty acid synthase activity"/>
    <property type="evidence" value="ECO:0007669"/>
    <property type="project" value="TreeGrafter"/>
</dbReference>
<evidence type="ECO:0000256" key="1">
    <source>
        <dbReference type="ARBA" id="ARBA00022450"/>
    </source>
</evidence>
<dbReference type="Pfam" id="PF02801">
    <property type="entry name" value="Ketoacyl-synt_C"/>
    <property type="match status" value="1"/>
</dbReference>
<keyword evidence="2" id="KW-0597">Phosphoprotein</keyword>
<keyword evidence="3" id="KW-0511">Multifunctional enzyme</keyword>
<dbReference type="PANTHER" id="PTHR43775">
    <property type="entry name" value="FATTY ACID SYNTHASE"/>
    <property type="match status" value="1"/>
</dbReference>
<dbReference type="PANTHER" id="PTHR43775:SF37">
    <property type="entry name" value="SI:DKEY-61P9.11"/>
    <property type="match status" value="1"/>
</dbReference>
<proteinExistence type="predicted"/>
<evidence type="ECO:0000259" key="4">
    <source>
        <dbReference type="Pfam" id="PF02801"/>
    </source>
</evidence>
<keyword evidence="1" id="KW-0596">Phosphopantetheine</keyword>
<evidence type="ECO:0000313" key="5">
    <source>
        <dbReference type="EMBL" id="HCT15212.1"/>
    </source>
</evidence>
<dbReference type="GO" id="GO:0005737">
    <property type="term" value="C:cytoplasm"/>
    <property type="evidence" value="ECO:0007669"/>
    <property type="project" value="TreeGrafter"/>
</dbReference>
<evidence type="ECO:0000256" key="3">
    <source>
        <dbReference type="ARBA" id="ARBA00023268"/>
    </source>
</evidence>
<dbReference type="GO" id="GO:0071770">
    <property type="term" value="P:DIM/DIP cell wall layer assembly"/>
    <property type="evidence" value="ECO:0007669"/>
    <property type="project" value="TreeGrafter"/>
</dbReference>
<feature type="non-terminal residue" evidence="5">
    <location>
        <position position="1"/>
    </location>
</feature>
<dbReference type="Proteomes" id="UP000261739">
    <property type="component" value="Unassembled WGS sequence"/>
</dbReference>
<dbReference type="GO" id="GO:0006633">
    <property type="term" value="P:fatty acid biosynthetic process"/>
    <property type="evidence" value="ECO:0007669"/>
    <property type="project" value="TreeGrafter"/>
</dbReference>
<dbReference type="GO" id="GO:0005886">
    <property type="term" value="C:plasma membrane"/>
    <property type="evidence" value="ECO:0007669"/>
    <property type="project" value="TreeGrafter"/>
</dbReference>
<dbReference type="AlphaFoldDB" id="A0A3D4T100"/>
<accession>A0A3D4T100</accession>